<protein>
    <submittedName>
        <fullName evidence="10">ABC transporter permease</fullName>
    </submittedName>
</protein>
<name>A0ABW3KPI7_9FLAO</name>
<evidence type="ECO:0000259" key="9">
    <source>
        <dbReference type="Pfam" id="PF12704"/>
    </source>
</evidence>
<organism evidence="10 11">
    <name type="scientific">Winogradskyella rapida</name>
    <dbReference type="NCBI Taxonomy" id="549701"/>
    <lineage>
        <taxon>Bacteria</taxon>
        <taxon>Pseudomonadati</taxon>
        <taxon>Bacteroidota</taxon>
        <taxon>Flavobacteriia</taxon>
        <taxon>Flavobacteriales</taxon>
        <taxon>Flavobacteriaceae</taxon>
        <taxon>Winogradskyella</taxon>
    </lineage>
</organism>
<evidence type="ECO:0000256" key="4">
    <source>
        <dbReference type="ARBA" id="ARBA00022989"/>
    </source>
</evidence>
<dbReference type="EMBL" id="JBHTKM010000017">
    <property type="protein sequence ID" value="MFD1015362.1"/>
    <property type="molecule type" value="Genomic_DNA"/>
</dbReference>
<evidence type="ECO:0000256" key="7">
    <source>
        <dbReference type="SAM" id="Phobius"/>
    </source>
</evidence>
<feature type="region of interest" description="Disordered" evidence="6">
    <location>
        <begin position="205"/>
        <end position="228"/>
    </location>
</feature>
<feature type="domain" description="MacB-like periplasmic core" evidence="9">
    <location>
        <begin position="18"/>
        <end position="199"/>
    </location>
</feature>
<reference evidence="11" key="1">
    <citation type="journal article" date="2019" name="Int. J. Syst. Evol. Microbiol.">
        <title>The Global Catalogue of Microorganisms (GCM) 10K type strain sequencing project: providing services to taxonomists for standard genome sequencing and annotation.</title>
        <authorList>
            <consortium name="The Broad Institute Genomics Platform"/>
            <consortium name="The Broad Institute Genome Sequencing Center for Infectious Disease"/>
            <person name="Wu L."/>
            <person name="Ma J."/>
        </authorList>
    </citation>
    <scope>NUCLEOTIDE SEQUENCE [LARGE SCALE GENOMIC DNA]</scope>
    <source>
        <strain evidence="11">CCUG 56098</strain>
    </source>
</reference>
<dbReference type="PANTHER" id="PTHR43738:SF2">
    <property type="entry name" value="ABC TRANSPORTER PERMEASE"/>
    <property type="match status" value="1"/>
</dbReference>
<comment type="caution">
    <text evidence="10">The sequence shown here is derived from an EMBL/GenBank/DDBJ whole genome shotgun (WGS) entry which is preliminary data.</text>
</comment>
<dbReference type="RefSeq" id="WP_386114924.1">
    <property type="nucleotide sequence ID" value="NZ_JBHTKM010000017.1"/>
</dbReference>
<feature type="transmembrane region" description="Helical" evidence="7">
    <location>
        <begin position="377"/>
        <end position="400"/>
    </location>
</feature>
<gene>
    <name evidence="10" type="ORF">ACFQ13_05450</name>
</gene>
<keyword evidence="2" id="KW-1003">Cell membrane</keyword>
<dbReference type="Pfam" id="PF02687">
    <property type="entry name" value="FtsX"/>
    <property type="match status" value="1"/>
</dbReference>
<feature type="domain" description="ABC3 transporter permease C-terminal" evidence="8">
    <location>
        <begin position="286"/>
        <end position="404"/>
    </location>
</feature>
<feature type="transmembrane region" description="Helical" evidence="7">
    <location>
        <begin position="16"/>
        <end position="35"/>
    </location>
</feature>
<keyword evidence="4 7" id="KW-1133">Transmembrane helix</keyword>
<keyword evidence="5 7" id="KW-0472">Membrane</keyword>
<evidence type="ECO:0000256" key="3">
    <source>
        <dbReference type="ARBA" id="ARBA00022692"/>
    </source>
</evidence>
<dbReference type="InterPro" id="IPR051125">
    <property type="entry name" value="ABC-4/HrtB_transporter"/>
</dbReference>
<evidence type="ECO:0000256" key="2">
    <source>
        <dbReference type="ARBA" id="ARBA00022475"/>
    </source>
</evidence>
<evidence type="ECO:0000256" key="6">
    <source>
        <dbReference type="SAM" id="MobiDB-lite"/>
    </source>
</evidence>
<dbReference type="Proteomes" id="UP001597086">
    <property type="component" value="Unassembled WGS sequence"/>
</dbReference>
<feature type="transmembrane region" description="Helical" evidence="7">
    <location>
        <begin position="335"/>
        <end position="357"/>
    </location>
</feature>
<feature type="transmembrane region" description="Helical" evidence="7">
    <location>
        <begin position="285"/>
        <end position="303"/>
    </location>
</feature>
<evidence type="ECO:0000313" key="11">
    <source>
        <dbReference type="Proteomes" id="UP001597086"/>
    </source>
</evidence>
<dbReference type="Pfam" id="PF12704">
    <property type="entry name" value="MacB_PCD"/>
    <property type="match status" value="1"/>
</dbReference>
<keyword evidence="3 7" id="KW-0812">Transmembrane</keyword>
<accession>A0ABW3KPI7</accession>
<dbReference type="InterPro" id="IPR025857">
    <property type="entry name" value="MacB_PCD"/>
</dbReference>
<evidence type="ECO:0000256" key="5">
    <source>
        <dbReference type="ARBA" id="ARBA00023136"/>
    </source>
</evidence>
<keyword evidence="11" id="KW-1185">Reference proteome</keyword>
<comment type="subcellular location">
    <subcellularLocation>
        <location evidence="1">Cell membrane</location>
        <topology evidence="1">Multi-pass membrane protein</topology>
    </subcellularLocation>
</comment>
<sequence>MNVWKISWQNIRSKPLYTFLSIGVLTLSITLLLGIQQIKYAFKNQIETNLGNIDLVIGAKGSPLQLVLASVLHLDNPTGNISYAEARKIIKNPRVKSAVPMSYGDNYKGYRIVGTTEAFLSIYKAELETGRYVAQSMEVVLGASVAQSLNLKLGDTFLSSHGLVENSVDVHNDELTIVGILKPTHKVIDRLIVTNLESIWEVHHHEDEHQSHEDHEHHHHHDDGAEEREADKDITSLLVKFKSARSLLNFPRKINESTNLLAALPSFELHKLYEYTSVGFKTITWIAYVILVMSGLTIFISLYKMVKERAFDLAILRTYGASNFQLIKMVLYEGLMIAFLAFVIGYFLVKIGLTVGANYMFNKSQQNLLIDLPLQELLYVAVLIFMMVILSVSLAIYPIIKMNISTILSHEK</sequence>
<evidence type="ECO:0000313" key="10">
    <source>
        <dbReference type="EMBL" id="MFD1015362.1"/>
    </source>
</evidence>
<dbReference type="PANTHER" id="PTHR43738">
    <property type="entry name" value="ABC TRANSPORTER, MEMBRANE PROTEIN"/>
    <property type="match status" value="1"/>
</dbReference>
<proteinExistence type="predicted"/>
<evidence type="ECO:0000256" key="1">
    <source>
        <dbReference type="ARBA" id="ARBA00004651"/>
    </source>
</evidence>
<evidence type="ECO:0000259" key="8">
    <source>
        <dbReference type="Pfam" id="PF02687"/>
    </source>
</evidence>
<dbReference type="InterPro" id="IPR003838">
    <property type="entry name" value="ABC3_permease_C"/>
</dbReference>